<sequence>MKDVTIKACKEVIELMLKAVDEYIEEVIEPISQIGSPEKLLGKKYEEWTPQDLQMMSQIYGEKLEDFIFKREYEKVKELENG</sequence>
<protein>
    <submittedName>
        <fullName evidence="1">Uncharacterized protein</fullName>
    </submittedName>
</protein>
<accession>A0A6M3IUL9</accession>
<dbReference type="EMBL" id="MT141432">
    <property type="protein sequence ID" value="QJA61160.1"/>
    <property type="molecule type" value="Genomic_DNA"/>
</dbReference>
<name>A0A6M3IUL9_9ZZZZ</name>
<proteinExistence type="predicted"/>
<organism evidence="1">
    <name type="scientific">viral metagenome</name>
    <dbReference type="NCBI Taxonomy" id="1070528"/>
    <lineage>
        <taxon>unclassified sequences</taxon>
        <taxon>metagenomes</taxon>
        <taxon>organismal metagenomes</taxon>
    </lineage>
</organism>
<reference evidence="1" key="1">
    <citation type="submission" date="2020-03" db="EMBL/GenBank/DDBJ databases">
        <title>The deep terrestrial virosphere.</title>
        <authorList>
            <person name="Holmfeldt K."/>
            <person name="Nilsson E."/>
            <person name="Simone D."/>
            <person name="Lopez-Fernandez M."/>
            <person name="Wu X."/>
            <person name="de Brujin I."/>
            <person name="Lundin D."/>
            <person name="Andersson A."/>
            <person name="Bertilsson S."/>
            <person name="Dopson M."/>
        </authorList>
    </citation>
    <scope>NUCLEOTIDE SEQUENCE</scope>
    <source>
        <strain evidence="2">MM415A00595</strain>
        <strain evidence="1">MM415B00994</strain>
    </source>
</reference>
<dbReference type="AlphaFoldDB" id="A0A6M3IUL9"/>
<evidence type="ECO:0000313" key="1">
    <source>
        <dbReference type="EMBL" id="QJA61160.1"/>
    </source>
</evidence>
<evidence type="ECO:0000313" key="2">
    <source>
        <dbReference type="EMBL" id="QJA81076.1"/>
    </source>
</evidence>
<gene>
    <name evidence="2" type="ORF">MM415A00595_0017</name>
    <name evidence="1" type="ORF">MM415B00994_0017</name>
</gene>
<dbReference type="EMBL" id="MT142446">
    <property type="protein sequence ID" value="QJA81076.1"/>
    <property type="molecule type" value="Genomic_DNA"/>
</dbReference>